<dbReference type="Proteomes" id="UP000245207">
    <property type="component" value="Unassembled WGS sequence"/>
</dbReference>
<organism evidence="1 2">
    <name type="scientific">Artemisia annua</name>
    <name type="common">Sweet wormwood</name>
    <dbReference type="NCBI Taxonomy" id="35608"/>
    <lineage>
        <taxon>Eukaryota</taxon>
        <taxon>Viridiplantae</taxon>
        <taxon>Streptophyta</taxon>
        <taxon>Embryophyta</taxon>
        <taxon>Tracheophyta</taxon>
        <taxon>Spermatophyta</taxon>
        <taxon>Magnoliopsida</taxon>
        <taxon>eudicotyledons</taxon>
        <taxon>Gunneridae</taxon>
        <taxon>Pentapetalae</taxon>
        <taxon>asterids</taxon>
        <taxon>campanulids</taxon>
        <taxon>Asterales</taxon>
        <taxon>Asteraceae</taxon>
        <taxon>Asteroideae</taxon>
        <taxon>Anthemideae</taxon>
        <taxon>Artemisiinae</taxon>
        <taxon>Artemisia</taxon>
    </lineage>
</organism>
<dbReference type="AlphaFoldDB" id="A0A2U1KGV4"/>
<proteinExistence type="predicted"/>
<keyword evidence="2" id="KW-1185">Reference proteome</keyword>
<gene>
    <name evidence="1" type="ORF">CTI12_AA605200</name>
</gene>
<accession>A0A2U1KGV4</accession>
<sequence>MSMVVNQWMGELAKITDKIMLKQKHQPFNVFLKSQTNDDDVRIAEQAESGTGLVMEGGKTGSALMKVTATENELCEEAVFWLMDRFAPC</sequence>
<comment type="caution">
    <text evidence="1">The sequence shown here is derived from an EMBL/GenBank/DDBJ whole genome shotgun (WGS) entry which is preliminary data.</text>
</comment>
<reference evidence="1 2" key="1">
    <citation type="journal article" date="2018" name="Mol. Plant">
        <title>The genome of Artemisia annua provides insight into the evolution of Asteraceae family and artemisinin biosynthesis.</title>
        <authorList>
            <person name="Shen Q."/>
            <person name="Zhang L."/>
            <person name="Liao Z."/>
            <person name="Wang S."/>
            <person name="Yan T."/>
            <person name="Shi P."/>
            <person name="Liu M."/>
            <person name="Fu X."/>
            <person name="Pan Q."/>
            <person name="Wang Y."/>
            <person name="Lv Z."/>
            <person name="Lu X."/>
            <person name="Zhang F."/>
            <person name="Jiang W."/>
            <person name="Ma Y."/>
            <person name="Chen M."/>
            <person name="Hao X."/>
            <person name="Li L."/>
            <person name="Tang Y."/>
            <person name="Lv G."/>
            <person name="Zhou Y."/>
            <person name="Sun X."/>
            <person name="Brodelius P.E."/>
            <person name="Rose J.K.C."/>
            <person name="Tang K."/>
        </authorList>
    </citation>
    <scope>NUCLEOTIDE SEQUENCE [LARGE SCALE GENOMIC DNA]</scope>
    <source>
        <strain evidence="2">cv. Huhao1</strain>
        <tissue evidence="1">Leaf</tissue>
    </source>
</reference>
<name>A0A2U1KGV4_ARTAN</name>
<evidence type="ECO:0000313" key="2">
    <source>
        <dbReference type="Proteomes" id="UP000245207"/>
    </source>
</evidence>
<protein>
    <submittedName>
        <fullName evidence="1">Uncharacterized protein</fullName>
    </submittedName>
</protein>
<dbReference type="EMBL" id="PKPP01019228">
    <property type="protein sequence ID" value="PWA35853.1"/>
    <property type="molecule type" value="Genomic_DNA"/>
</dbReference>
<dbReference type="OrthoDB" id="683342at2759"/>
<evidence type="ECO:0000313" key="1">
    <source>
        <dbReference type="EMBL" id="PWA35853.1"/>
    </source>
</evidence>